<proteinExistence type="predicted"/>
<sequence>MRQMNPSESCRKNREKRIVKNEHMQILTIEFACVRFFNYTLIIKQKSLIIFYMSGEIEVKMSM</sequence>
<gene>
    <name evidence="1" type="ORF">SAMN05421503_0821</name>
</gene>
<accession>A0A285N645</accession>
<dbReference type="Proteomes" id="UP000219356">
    <property type="component" value="Unassembled WGS sequence"/>
</dbReference>
<reference evidence="2" key="1">
    <citation type="submission" date="2017-09" db="EMBL/GenBank/DDBJ databases">
        <authorList>
            <person name="Varghese N."/>
            <person name="Submissions S."/>
        </authorList>
    </citation>
    <scope>NUCLEOTIDE SEQUENCE [LARGE SCALE GENOMIC DNA]</scope>
    <source>
        <strain evidence="2">CGMCC 1.8913</strain>
    </source>
</reference>
<dbReference type="EMBL" id="OBEK01000001">
    <property type="protein sequence ID" value="SNZ04954.1"/>
    <property type="molecule type" value="Genomic_DNA"/>
</dbReference>
<name>A0A285N645_9BACI</name>
<keyword evidence="2" id="KW-1185">Reference proteome</keyword>
<organism evidence="1 2">
    <name type="scientific">Terribacillus aidingensis</name>
    <dbReference type="NCBI Taxonomy" id="586416"/>
    <lineage>
        <taxon>Bacteria</taxon>
        <taxon>Bacillati</taxon>
        <taxon>Bacillota</taxon>
        <taxon>Bacilli</taxon>
        <taxon>Bacillales</taxon>
        <taxon>Bacillaceae</taxon>
        <taxon>Terribacillus</taxon>
    </lineage>
</organism>
<protein>
    <submittedName>
        <fullName evidence="1">Uncharacterized protein</fullName>
    </submittedName>
</protein>
<evidence type="ECO:0000313" key="1">
    <source>
        <dbReference type="EMBL" id="SNZ04954.1"/>
    </source>
</evidence>
<dbReference type="AlphaFoldDB" id="A0A285N645"/>
<evidence type="ECO:0000313" key="2">
    <source>
        <dbReference type="Proteomes" id="UP000219356"/>
    </source>
</evidence>